<evidence type="ECO:0008006" key="5">
    <source>
        <dbReference type="Google" id="ProtNLM"/>
    </source>
</evidence>
<keyword evidence="2" id="KW-0472">Membrane</keyword>
<organism evidence="3 4">
    <name type="scientific">Batrachochytrium salamandrivorans</name>
    <dbReference type="NCBI Taxonomy" id="1357716"/>
    <lineage>
        <taxon>Eukaryota</taxon>
        <taxon>Fungi</taxon>
        <taxon>Fungi incertae sedis</taxon>
        <taxon>Chytridiomycota</taxon>
        <taxon>Chytridiomycota incertae sedis</taxon>
        <taxon>Chytridiomycetes</taxon>
        <taxon>Rhizophydiales</taxon>
        <taxon>Rhizophydiales incertae sedis</taxon>
        <taxon>Batrachochytrium</taxon>
    </lineage>
</organism>
<feature type="transmembrane region" description="Helical" evidence="2">
    <location>
        <begin position="546"/>
        <end position="570"/>
    </location>
</feature>
<accession>A0ABQ8F310</accession>
<keyword evidence="2" id="KW-0812">Transmembrane</keyword>
<dbReference type="EMBL" id="JAFCIX010000428">
    <property type="protein sequence ID" value="KAH6590637.1"/>
    <property type="molecule type" value="Genomic_DNA"/>
</dbReference>
<evidence type="ECO:0000256" key="2">
    <source>
        <dbReference type="SAM" id="Phobius"/>
    </source>
</evidence>
<sequence>MDHIKDKSHCTGSPTHTENIVKFSHKYTDSTDSFNQDDDQQPVKNTPPMRKLGVAHNSEDLSRKDAPEVAPDIDRRSMSHSVQISAKPGGITKGFSMSSSLTSQYPFAREISETFSTKLSEMRWCGIALVFNGICMYYVLQMSSGIAFPLAPEVVTSIGCVLVELVLLISNIITFRALDDGASAWFGSCLTFPKGFSLSVCGFFQASSFSKWSFAAQLSLNSTCRSLFSRISVIWIILEMMKWLTPISATAMSGSSLHMDSGKVECIVYSQSGAPFDRQWPTVSTEAGFAELIFGSSLGILRSETSANQTTFVMSPQIIGVVNDGDTIIGSGFLTNIQTSCNCISNNITGVMSAGLSNTTAAELLAAHGTLGFDLGIASNIDLSKNLTKITIKTMLSGTLICGGRNATYVPICTTVLSNHMKGTVIMSYMTDGTTASIAPNKVGIRSIDGVADIQTWLSAATTTILGGITTAIPLPSTIPGVLNPLLWWASPNLMTVDPALIEGGIETMFSILLRAAIQRTYSAHGDVCGRNIAVEARSIITMSAYGVNVAFCILSFQLAVSVLATLAFIPWLRSSRPIGAGVRAVKEPVYFTTLLNSSSVCQGFDQLCNAQIHAIWQHLDVVVKIGEPIGSHSESIGRISMDRPKLITWMTNGKRYF</sequence>
<keyword evidence="4" id="KW-1185">Reference proteome</keyword>
<gene>
    <name evidence="3" type="ORF">BASA50_009228</name>
</gene>
<keyword evidence="2" id="KW-1133">Transmembrane helix</keyword>
<dbReference type="Proteomes" id="UP001648503">
    <property type="component" value="Unassembled WGS sequence"/>
</dbReference>
<comment type="caution">
    <text evidence="3">The sequence shown here is derived from an EMBL/GenBank/DDBJ whole genome shotgun (WGS) entry which is preliminary data.</text>
</comment>
<protein>
    <recommendedName>
        <fullName evidence="5">Transmembrane protein</fullName>
    </recommendedName>
</protein>
<evidence type="ECO:0000313" key="3">
    <source>
        <dbReference type="EMBL" id="KAH6590637.1"/>
    </source>
</evidence>
<name>A0ABQ8F310_9FUNG</name>
<feature type="transmembrane region" description="Helical" evidence="2">
    <location>
        <begin position="122"/>
        <end position="140"/>
    </location>
</feature>
<evidence type="ECO:0000313" key="4">
    <source>
        <dbReference type="Proteomes" id="UP001648503"/>
    </source>
</evidence>
<feature type="transmembrane region" description="Helical" evidence="2">
    <location>
        <begin position="146"/>
        <end position="169"/>
    </location>
</feature>
<evidence type="ECO:0000256" key="1">
    <source>
        <dbReference type="SAM" id="MobiDB-lite"/>
    </source>
</evidence>
<feature type="region of interest" description="Disordered" evidence="1">
    <location>
        <begin position="27"/>
        <end position="65"/>
    </location>
</feature>
<reference evidence="3 4" key="1">
    <citation type="submission" date="2021-02" db="EMBL/GenBank/DDBJ databases">
        <title>Variation within the Batrachochytrium salamandrivorans European outbreak.</title>
        <authorList>
            <person name="Kelly M."/>
            <person name="Pasmans F."/>
            <person name="Shea T.P."/>
            <person name="Munoz J.F."/>
            <person name="Carranza S."/>
            <person name="Cuomo C.A."/>
            <person name="Martel A."/>
        </authorList>
    </citation>
    <scope>NUCLEOTIDE SEQUENCE [LARGE SCALE GENOMIC DNA]</scope>
    <source>
        <strain evidence="3 4">AMFP18/2</strain>
    </source>
</reference>
<proteinExistence type="predicted"/>